<dbReference type="AlphaFoldDB" id="D7W989"/>
<dbReference type="STRING" id="585529.HMPREF0291_10627"/>
<name>D7W989_9CORY</name>
<dbReference type="OrthoDB" id="321327at2"/>
<dbReference type="Gene3D" id="2.60.120.10">
    <property type="entry name" value="Jelly Rolls"/>
    <property type="match status" value="1"/>
</dbReference>
<sequence length="195" mass="20933">MTSKEYDNAAEVEVRSLPLAIGPWRVSRPGKANNQTFTWLFSGEGSGDNGALFSGAQDFTRRGIQLALALPEDERAPRRFDSFVPEPFTLLSFSGKSAGEARVFVGSLFGQNSPVETAYPAVGAELRIYPGAEFVFMVTPEFEHAVLALSDGLVLENIPLEPSTIGCTQDGVKTLHIVNDSDESALAILLGGDPQ</sequence>
<evidence type="ECO:0008006" key="3">
    <source>
        <dbReference type="Google" id="ProtNLM"/>
    </source>
</evidence>
<dbReference type="SUPFAM" id="SSF51182">
    <property type="entry name" value="RmlC-like cupins"/>
    <property type="match status" value="1"/>
</dbReference>
<dbReference type="eggNOG" id="COG1741">
    <property type="taxonomic scope" value="Bacteria"/>
</dbReference>
<accession>D7W989</accession>
<comment type="caution">
    <text evidence="1">The sequence shown here is derived from an EMBL/GenBank/DDBJ whole genome shotgun (WGS) entry which is preliminary data.</text>
</comment>
<evidence type="ECO:0000313" key="1">
    <source>
        <dbReference type="EMBL" id="EFK55369.1"/>
    </source>
</evidence>
<dbReference type="Proteomes" id="UP000004208">
    <property type="component" value="Unassembled WGS sequence"/>
</dbReference>
<organism evidence="1 2">
    <name type="scientific">Corynebacterium genitalium ATCC 33030</name>
    <dbReference type="NCBI Taxonomy" id="585529"/>
    <lineage>
        <taxon>Bacteria</taxon>
        <taxon>Bacillati</taxon>
        <taxon>Actinomycetota</taxon>
        <taxon>Actinomycetes</taxon>
        <taxon>Mycobacteriales</taxon>
        <taxon>Corynebacteriaceae</taxon>
        <taxon>Corynebacterium</taxon>
    </lineage>
</organism>
<dbReference type="EMBL" id="ACLJ02000001">
    <property type="protein sequence ID" value="EFK55369.1"/>
    <property type="molecule type" value="Genomic_DNA"/>
</dbReference>
<dbReference type="HOGENOM" id="CLU_1394272_0_0_11"/>
<keyword evidence="2" id="KW-1185">Reference proteome</keyword>
<dbReference type="InterPro" id="IPR014710">
    <property type="entry name" value="RmlC-like_jellyroll"/>
</dbReference>
<gene>
    <name evidence="1" type="ORF">HMPREF0291_10627</name>
</gene>
<evidence type="ECO:0000313" key="2">
    <source>
        <dbReference type="Proteomes" id="UP000004208"/>
    </source>
</evidence>
<dbReference type="InterPro" id="IPR011051">
    <property type="entry name" value="RmlC_Cupin_sf"/>
</dbReference>
<reference evidence="1" key="1">
    <citation type="submission" date="2010-06" db="EMBL/GenBank/DDBJ databases">
        <authorList>
            <person name="Muzny D."/>
            <person name="Qin X."/>
            <person name="Buhay C."/>
            <person name="Dugan-Rocha S."/>
            <person name="Ding Y."/>
            <person name="Chen G."/>
            <person name="Hawes A."/>
            <person name="Holder M."/>
            <person name="Jhangiani S."/>
            <person name="Johnson A."/>
            <person name="Khan Z."/>
            <person name="Li Z."/>
            <person name="Liu W."/>
            <person name="Liu X."/>
            <person name="Perez L."/>
            <person name="Shen H."/>
            <person name="Wang Q."/>
            <person name="Watt J."/>
            <person name="Xi L."/>
            <person name="Xin Y."/>
            <person name="Zhou J."/>
            <person name="Deng J."/>
            <person name="Jiang H."/>
            <person name="Liu Y."/>
            <person name="Qu J."/>
            <person name="Song X.-Z."/>
            <person name="Zhang L."/>
            <person name="Villasana D."/>
            <person name="Johnson A."/>
            <person name="Liu J."/>
            <person name="Liyanage D."/>
            <person name="Lorensuhewa L."/>
            <person name="Robinson T."/>
            <person name="Song A."/>
            <person name="Song B.-B."/>
            <person name="Dinh H."/>
            <person name="Thornton R."/>
            <person name="Coyle M."/>
            <person name="Francisco L."/>
            <person name="Jackson L."/>
            <person name="Javaid M."/>
            <person name="Korchina V."/>
            <person name="Kovar C."/>
            <person name="Mata R."/>
            <person name="Mathew T."/>
            <person name="Ngo R."/>
            <person name="Nguyen L."/>
            <person name="Nguyen N."/>
            <person name="Okwuonu G."/>
            <person name="Ongeri F."/>
            <person name="Pham C."/>
            <person name="Simmons D."/>
            <person name="Wilczek-Boney K."/>
            <person name="Hale W."/>
            <person name="Jakkamsetti A."/>
            <person name="Pham P."/>
            <person name="Ruth R."/>
            <person name="San Lucas F."/>
            <person name="Warren J."/>
            <person name="Zhang J."/>
            <person name="Zhao Z."/>
            <person name="Zhou C."/>
            <person name="Zhu D."/>
            <person name="Lee S."/>
            <person name="Bess C."/>
            <person name="Blankenburg K."/>
            <person name="Forbes L."/>
            <person name="Fu Q."/>
            <person name="Gubbala S."/>
            <person name="Hirani K."/>
            <person name="Jayaseelan J.C."/>
            <person name="Lara F."/>
            <person name="Munidasa M."/>
            <person name="Palculict T."/>
            <person name="Patil S."/>
            <person name="Pu L.-L."/>
            <person name="Saada N."/>
            <person name="Tang L."/>
            <person name="Weissenberger G."/>
            <person name="Zhu Y."/>
            <person name="Hemphill L."/>
            <person name="Shang Y."/>
            <person name="Youmans B."/>
            <person name="Ayvaz T."/>
            <person name="Ross M."/>
            <person name="Santibanez J."/>
            <person name="Aqrawi P."/>
            <person name="Gross S."/>
            <person name="Joshi V."/>
            <person name="Fowler G."/>
            <person name="Nazareth L."/>
            <person name="Reid J."/>
            <person name="Worley K."/>
            <person name="Petrosino J."/>
            <person name="Highlander S."/>
            <person name="Gibbs R."/>
        </authorList>
    </citation>
    <scope>NUCLEOTIDE SEQUENCE [LARGE SCALE GENOMIC DNA]</scope>
    <source>
        <strain evidence="1">ATCC 33030</strain>
    </source>
</reference>
<protein>
    <recommendedName>
        <fullName evidence="3">HutD family protein</fullName>
    </recommendedName>
</protein>
<dbReference type="RefSeq" id="WP_005287815.1">
    <property type="nucleotide sequence ID" value="NZ_CM000961.1"/>
</dbReference>
<proteinExistence type="predicted"/>